<sequence length="474" mass="50809">MYDNTTRRKSISELRSELEDMRAEARAIVSRSDDELSGIDAERFEVLADQIERHKADIDAAQRSIDSVRELATKGYTEAGTPFTTQRSANPERDMAMRSLDSATDSGRLLPESAETVQRMIETGSSHSRSWSARWAAAAGDPAYERAFGKLLADSNRGHLTWTPEESAAYRAVTELANEQRAMGIGSTAAGHAMVPMALDPAIILTNDGVANPLRQISRVVTIATDSWHGVTSAGASAEWTAEAAEMADGSPTLAQPDIPVHKADVFVPYSFELEGDGAGFIQELRTVIVDAANNLTAEAYTTGNGTGKPTGIITALAGTSSVVLGAGSEALTAADIYALQNALPPRFQANAQWTANLSTINGIRQFETTNGALKFPEAHSNPPLLLGRALNENSNMQGTINTAATADNHVLLYGDYKQFVIVDRVGATVEIAQHLFGPNRRPTGQRGMILWLRTGSDVVAPEAFRLLNVPTTA</sequence>
<feature type="domain" description="Phage capsid-like C-terminal" evidence="3">
    <location>
        <begin position="194"/>
        <end position="469"/>
    </location>
</feature>
<dbReference type="AlphaFoldDB" id="A0A4U8WHI5"/>
<dbReference type="NCBIfam" id="TIGR01554">
    <property type="entry name" value="major_cap_HK97"/>
    <property type="match status" value="1"/>
</dbReference>
<name>A0A4U8WHI5_9NOCA</name>
<proteinExistence type="predicted"/>
<evidence type="ECO:0000256" key="2">
    <source>
        <dbReference type="SAM" id="Coils"/>
    </source>
</evidence>
<dbReference type="InterPro" id="IPR054612">
    <property type="entry name" value="Phage_capsid-like_C"/>
</dbReference>
<dbReference type="InterPro" id="IPR024455">
    <property type="entry name" value="Phage_capsid"/>
</dbReference>
<comment type="subcellular location">
    <subcellularLocation>
        <location evidence="1">Virion</location>
    </subcellularLocation>
</comment>
<dbReference type="RefSeq" id="WP_130918979.1">
    <property type="nucleotide sequence ID" value="NZ_LR215973.1"/>
</dbReference>
<protein>
    <submittedName>
        <fullName evidence="4">Predicted phage phi-C31 gp36 major capsid-like protein</fullName>
    </submittedName>
</protein>
<reference evidence="4 5" key="1">
    <citation type="submission" date="2019-02" db="EMBL/GenBank/DDBJ databases">
        <authorList>
            <consortium name="Pathogen Informatics"/>
        </authorList>
    </citation>
    <scope>NUCLEOTIDE SEQUENCE [LARGE SCALE GENOMIC DNA]</scope>
    <source>
        <strain evidence="4 5">3012STDY6756504</strain>
    </source>
</reference>
<dbReference type="SUPFAM" id="SSF56563">
    <property type="entry name" value="Major capsid protein gp5"/>
    <property type="match status" value="1"/>
</dbReference>
<keyword evidence="2" id="KW-0175">Coiled coil</keyword>
<evidence type="ECO:0000256" key="1">
    <source>
        <dbReference type="ARBA" id="ARBA00004328"/>
    </source>
</evidence>
<dbReference type="Pfam" id="PF05065">
    <property type="entry name" value="Phage_capsid"/>
    <property type="match status" value="1"/>
</dbReference>
<evidence type="ECO:0000313" key="4">
    <source>
        <dbReference type="EMBL" id="VFB01489.1"/>
    </source>
</evidence>
<dbReference type="Proteomes" id="UP000290439">
    <property type="component" value="Chromosome"/>
</dbReference>
<feature type="coiled-coil region" evidence="2">
    <location>
        <begin position="11"/>
        <end position="71"/>
    </location>
</feature>
<evidence type="ECO:0000313" key="5">
    <source>
        <dbReference type="Proteomes" id="UP000290439"/>
    </source>
</evidence>
<gene>
    <name evidence="4" type="ORF">NCTC10797_05308</name>
</gene>
<dbReference type="EMBL" id="LR215973">
    <property type="protein sequence ID" value="VFB01489.1"/>
    <property type="molecule type" value="Genomic_DNA"/>
</dbReference>
<accession>A0A4U8WHI5</accession>
<organism evidence="4 5">
    <name type="scientific">Nocardia cyriacigeorgica</name>
    <dbReference type="NCBI Taxonomy" id="135487"/>
    <lineage>
        <taxon>Bacteria</taxon>
        <taxon>Bacillati</taxon>
        <taxon>Actinomycetota</taxon>
        <taxon>Actinomycetes</taxon>
        <taxon>Mycobacteriales</taxon>
        <taxon>Nocardiaceae</taxon>
        <taxon>Nocardia</taxon>
    </lineage>
</organism>
<evidence type="ECO:0000259" key="3">
    <source>
        <dbReference type="Pfam" id="PF05065"/>
    </source>
</evidence>